<protein>
    <recommendedName>
        <fullName evidence="2">DUF7144 domain-containing protein</fullName>
    </recommendedName>
</protein>
<keyword evidence="1" id="KW-1133">Transmembrane helix</keyword>
<gene>
    <name evidence="3" type="ORF">ENKNEFLB_00198</name>
</gene>
<dbReference type="InterPro" id="IPR055568">
    <property type="entry name" value="DUF7144"/>
</dbReference>
<dbReference type="EMBL" id="CP075371">
    <property type="protein sequence ID" value="QVT77829.1"/>
    <property type="molecule type" value="Genomic_DNA"/>
</dbReference>
<keyword evidence="4" id="KW-1185">Reference proteome</keyword>
<dbReference type="Proteomes" id="UP000679307">
    <property type="component" value="Chromosome"/>
</dbReference>
<evidence type="ECO:0000313" key="3">
    <source>
        <dbReference type="EMBL" id="QVT77829.1"/>
    </source>
</evidence>
<proteinExistence type="predicted"/>
<evidence type="ECO:0000256" key="1">
    <source>
        <dbReference type="SAM" id="Phobius"/>
    </source>
</evidence>
<keyword evidence="1" id="KW-0812">Transmembrane</keyword>
<sequence length="140" mass="14489">MTTTGPRQTRDGSAGTAYGVSVFAGVLLATLGSFQVLQGVAAVLEDDIFVTGLAYTYEIDLTTWGWVTMLLGAVGLAVGIGILKGQSWAASAGIGFAVLSAVGQFAFMPYYPFWAALIIALDVLVIWALAQQIAPARGAA</sequence>
<dbReference type="Pfam" id="PF23636">
    <property type="entry name" value="DUF7144"/>
    <property type="match status" value="1"/>
</dbReference>
<feature type="transmembrane region" description="Helical" evidence="1">
    <location>
        <begin position="64"/>
        <end position="83"/>
    </location>
</feature>
<evidence type="ECO:0000313" key="4">
    <source>
        <dbReference type="Proteomes" id="UP000679307"/>
    </source>
</evidence>
<dbReference type="RefSeq" id="WP_214057502.1">
    <property type="nucleotide sequence ID" value="NZ_BAAAHS010000040.1"/>
</dbReference>
<feature type="domain" description="DUF7144" evidence="2">
    <location>
        <begin position="21"/>
        <end position="131"/>
    </location>
</feature>
<name>A0ABX8EBW2_9ACTN</name>
<feature type="transmembrane region" description="Helical" evidence="1">
    <location>
        <begin position="113"/>
        <end position="130"/>
    </location>
</feature>
<organism evidence="3 4">
    <name type="scientific">Nocardioides aquaticus</name>
    <dbReference type="NCBI Taxonomy" id="160826"/>
    <lineage>
        <taxon>Bacteria</taxon>
        <taxon>Bacillati</taxon>
        <taxon>Actinomycetota</taxon>
        <taxon>Actinomycetes</taxon>
        <taxon>Propionibacteriales</taxon>
        <taxon>Nocardioidaceae</taxon>
        <taxon>Nocardioides</taxon>
    </lineage>
</organism>
<reference evidence="3 4" key="1">
    <citation type="submission" date="2021-05" db="EMBL/GenBank/DDBJ databases">
        <title>Complete genome of Nocardioides aquaticus KCTC 9944T isolated from meromictic and hypersaline Ekho Lake, Antarctica.</title>
        <authorList>
            <person name="Hwang K."/>
            <person name="Kim K.M."/>
            <person name="Choe H."/>
        </authorList>
    </citation>
    <scope>NUCLEOTIDE SEQUENCE [LARGE SCALE GENOMIC DNA]</scope>
    <source>
        <strain evidence="3 4">KCTC 9944</strain>
    </source>
</reference>
<evidence type="ECO:0000259" key="2">
    <source>
        <dbReference type="Pfam" id="PF23636"/>
    </source>
</evidence>
<keyword evidence="1" id="KW-0472">Membrane</keyword>
<feature type="transmembrane region" description="Helical" evidence="1">
    <location>
        <begin position="88"/>
        <end position="107"/>
    </location>
</feature>
<accession>A0ABX8EBW2</accession>
<feature type="transmembrane region" description="Helical" evidence="1">
    <location>
        <begin position="20"/>
        <end position="44"/>
    </location>
</feature>